<feature type="domain" description="Glycosyltransferase 2-like" evidence="4">
    <location>
        <begin position="6"/>
        <end position="135"/>
    </location>
</feature>
<name>A0A1R1MKX1_9BACT</name>
<dbReference type="InterPro" id="IPR001173">
    <property type="entry name" value="Glyco_trans_2-like"/>
</dbReference>
<reference evidence="5 6" key="1">
    <citation type="submission" date="2016-10" db="EMBL/GenBank/DDBJ databases">
        <title>Genome sequence of a sulfur-reducing bacterium Desulfurobacterium indicum K6013.</title>
        <authorList>
            <person name="Cao J."/>
            <person name="Shao Z."/>
            <person name="Alain K."/>
            <person name="Jebbar M."/>
        </authorList>
    </citation>
    <scope>NUCLEOTIDE SEQUENCE [LARGE SCALE GENOMIC DNA]</scope>
    <source>
        <strain evidence="5 6">K6013</strain>
    </source>
</reference>
<dbReference type="PANTHER" id="PTHR43179:SF12">
    <property type="entry name" value="GALACTOFURANOSYLTRANSFERASE GLFT2"/>
    <property type="match status" value="1"/>
</dbReference>
<protein>
    <recommendedName>
        <fullName evidence="4">Glycosyltransferase 2-like domain-containing protein</fullName>
    </recommendedName>
</protein>
<dbReference type="CDD" id="cd04186">
    <property type="entry name" value="GT_2_like_c"/>
    <property type="match status" value="1"/>
</dbReference>
<dbReference type="SUPFAM" id="SSF53448">
    <property type="entry name" value="Nucleotide-diphospho-sugar transferases"/>
    <property type="match status" value="3"/>
</dbReference>
<dbReference type="Proteomes" id="UP000187408">
    <property type="component" value="Unassembled WGS sequence"/>
</dbReference>
<dbReference type="EMBL" id="MOEN01000016">
    <property type="protein sequence ID" value="OMH40457.1"/>
    <property type="molecule type" value="Genomic_DNA"/>
</dbReference>
<feature type="domain" description="Glycosyltransferase 2-like" evidence="4">
    <location>
        <begin position="313"/>
        <end position="433"/>
    </location>
</feature>
<proteinExistence type="inferred from homology"/>
<evidence type="ECO:0000256" key="2">
    <source>
        <dbReference type="ARBA" id="ARBA00022676"/>
    </source>
</evidence>
<sequence length="974" mass="112253">MARVGVVIPTYNRPEFLEQAIKSVFAQSRLPDELIILDDNTESVENEKIVCKYSQEFPFVRYIKNEVRLGVVDNYRKAFKVSSAEYLKILSDDDILHPDALSVAEKILDENPDCTVVGSPRIMIDGRLRFLKLLSFRTFGKLEGKMLIRESLERAGNLLGEFSSIVFRKDEADIDCFEFNGFNIRANADWYLWMWLASRGKVFYYDKPLVLFRYTEFNDQADLKVFLAGIQEKFFFITDRDFHKHLGVEFPEQLQVKAVGRLLPEIEKLRKDIESFPSFSELKESCQNLKHSFFSWLDKLPELTDFNYHPSVSVIIVTFNSENIIAGCLSSLVSELRKEDEIIIVDNNSEDKTVEVVKKFASNSPVSIKVLKMNENEGYSRAINRGAEVSKGDVLIFLNPDTLVTSGMVDRLVSALYEEDGIGAVGPLSVNVSYTQHISMFAPIFEYFFSGKDFLDCRETISRFLGLLFRNKTFDTKLLIGMCIAVNRDVFKMVGGLDENLFLGMDDFEFSWRLRESGYKLKIVPSVFVYHFGHLSFKTLPEKEGKSYQVQAVKQLWEKLIDYYGFGNVPTIDTLWGLDRKRFPVNFPQKKYNFMFRFSGIKKSREWYLNGAKLLKERPEIAVVVVSYFSSEDISHLLVSLKNSSYSLKVFIVDNSDSDEEFEKLFNVAVEIFGVENVKRCRPGEEENGTVVLIRNKNTGFAGGVNTGVRAAVRLGIPYVWILNPDTAVVRDTAFELLKTSVYTGVPVVTCEIRSMADPAKVQYNGYRVDLNGLMDRAFYVKEVSHLSGSNIFCRTDVFEKVGFMREDYFLYFEDDEFLNRLKAHGIRPVYTPYTFILHKGGSTTGGFLKAPSSMYYFIRNFLYYGKQVEGLPFNTLFHQLFEFYRRFSYSKDMLRSIIEAVRDYGLGITGKKEFPFSVSFEKDDVDIEALASLSLDFQIEELRRFLLNKPRKKDKFLELLRLVEIKRSAYDRA</sequence>
<dbReference type="InterPro" id="IPR029044">
    <property type="entry name" value="Nucleotide-diphossugar_trans"/>
</dbReference>
<dbReference type="GO" id="GO:0016757">
    <property type="term" value="F:glycosyltransferase activity"/>
    <property type="evidence" value="ECO:0007669"/>
    <property type="project" value="UniProtKB-KW"/>
</dbReference>
<gene>
    <name evidence="5" type="ORF">BLW93_05185</name>
</gene>
<comment type="similarity">
    <text evidence="1">Belongs to the glycosyltransferase 2 family.</text>
</comment>
<dbReference type="Pfam" id="PF00535">
    <property type="entry name" value="Glycos_transf_2"/>
    <property type="match status" value="2"/>
</dbReference>
<evidence type="ECO:0000256" key="3">
    <source>
        <dbReference type="ARBA" id="ARBA00022679"/>
    </source>
</evidence>
<dbReference type="Gene3D" id="3.90.550.10">
    <property type="entry name" value="Spore Coat Polysaccharide Biosynthesis Protein SpsA, Chain A"/>
    <property type="match status" value="3"/>
</dbReference>
<dbReference type="OrthoDB" id="8335at2"/>
<accession>A0A1R1MKX1</accession>
<dbReference type="PANTHER" id="PTHR43179">
    <property type="entry name" value="RHAMNOSYLTRANSFERASE WBBL"/>
    <property type="match status" value="1"/>
</dbReference>
<dbReference type="STRING" id="1914305.BLW93_05185"/>
<dbReference type="RefSeq" id="WP_076713046.1">
    <property type="nucleotide sequence ID" value="NZ_MOEN01000016.1"/>
</dbReference>
<comment type="caution">
    <text evidence="5">The sequence shown here is derived from an EMBL/GenBank/DDBJ whole genome shotgun (WGS) entry which is preliminary data.</text>
</comment>
<dbReference type="AlphaFoldDB" id="A0A1R1MKX1"/>
<keyword evidence="2" id="KW-0328">Glycosyltransferase</keyword>
<evidence type="ECO:0000313" key="6">
    <source>
        <dbReference type="Proteomes" id="UP000187408"/>
    </source>
</evidence>
<evidence type="ECO:0000256" key="1">
    <source>
        <dbReference type="ARBA" id="ARBA00006739"/>
    </source>
</evidence>
<keyword evidence="3" id="KW-0808">Transferase</keyword>
<evidence type="ECO:0000313" key="5">
    <source>
        <dbReference type="EMBL" id="OMH40457.1"/>
    </source>
</evidence>
<keyword evidence="6" id="KW-1185">Reference proteome</keyword>
<evidence type="ECO:0000259" key="4">
    <source>
        <dbReference type="Pfam" id="PF00535"/>
    </source>
</evidence>
<organism evidence="5 6">
    <name type="scientific">Desulfurobacterium indicum</name>
    <dbReference type="NCBI Taxonomy" id="1914305"/>
    <lineage>
        <taxon>Bacteria</taxon>
        <taxon>Pseudomonadati</taxon>
        <taxon>Aquificota</taxon>
        <taxon>Aquificia</taxon>
        <taxon>Desulfurobacteriales</taxon>
        <taxon>Desulfurobacteriaceae</taxon>
        <taxon>Desulfurobacterium</taxon>
    </lineage>
</organism>